<keyword evidence="1" id="KW-0175">Coiled coil</keyword>
<evidence type="ECO:0000313" key="3">
    <source>
        <dbReference type="Proteomes" id="UP001494588"/>
    </source>
</evidence>
<feature type="coiled-coil region" evidence="1">
    <location>
        <begin position="238"/>
        <end position="265"/>
    </location>
</feature>
<accession>A0ABU9QJ84</accession>
<comment type="caution">
    <text evidence="2">The sequence shown here is derived from an EMBL/GenBank/DDBJ whole genome shotgun (WGS) entry which is preliminary data.</text>
</comment>
<sequence>MQTSKTSSTEIKLAGRPPVIAAVHDVTKFDPLDELVFSLQDPNAVTRNNIANAAQKIFGAGPESADFIAKLVEHMMSVSESRSKVVAELVILGGHLSQMMKSAITHHTGKVGDSMKARRKGASLCLDFFHEALSITRPSAYNYMRCHQRFADDAEAVKIFSFGELNLLATPEVTDEQIQLIKEKKNADPKMGREDVAAMLKELQSKDEAIIDRDKQLDNLEGLLADNKLQLDVSVRENRHLMEQLAGHERNLAEQDRSIANLQELLAQRSSGYPALEQELAAKNKALTETTAELMAMRAAKPKTERVEVPVEKLPDAYKNLSDACADAMVELRRLEERKDGLSNEIESLRANVAAQQSEREAATAVKNALDDLTNAWGEVSGKMATVQLAVQASSNPEQYNPTLEALGAAMRKTLSEVEAALNRKAH</sequence>
<dbReference type="EMBL" id="JAZHGC010000026">
    <property type="protein sequence ID" value="MEM5289531.1"/>
    <property type="molecule type" value="Genomic_DNA"/>
</dbReference>
<evidence type="ECO:0000256" key="1">
    <source>
        <dbReference type="SAM" id="Coils"/>
    </source>
</evidence>
<keyword evidence="3" id="KW-1185">Reference proteome</keyword>
<dbReference type="Proteomes" id="UP001494588">
    <property type="component" value="Unassembled WGS sequence"/>
</dbReference>
<proteinExistence type="predicted"/>
<reference evidence="2 3" key="1">
    <citation type="submission" date="2024-01" db="EMBL/GenBank/DDBJ databases">
        <title>The diversity of rhizobia nodulating Mimosa spp. in eleven states of Brazil covering several biomes is determined by host plant, location, and edaphic factors.</title>
        <authorList>
            <person name="Rouws L."/>
            <person name="Barauna A."/>
            <person name="Beukes C."/>
            <person name="De Faria S.M."/>
            <person name="Gross E."/>
            <person name="Dos Reis Junior F.B."/>
            <person name="Simon M."/>
            <person name="Maluk M."/>
            <person name="Odee D.W."/>
            <person name="Kenicer G."/>
            <person name="Young J.P.W."/>
            <person name="Reis V.M."/>
            <person name="Zilli J."/>
            <person name="James E.K."/>
        </authorList>
    </citation>
    <scope>NUCLEOTIDE SEQUENCE [LARGE SCALE GENOMIC DNA]</scope>
    <source>
        <strain evidence="2 3">JPY77</strain>
    </source>
</reference>
<name>A0ABU9QJ84_9BURK</name>
<evidence type="ECO:0008006" key="4">
    <source>
        <dbReference type="Google" id="ProtNLM"/>
    </source>
</evidence>
<organism evidence="2 3">
    <name type="scientific">Paraburkholderia sabiae</name>
    <dbReference type="NCBI Taxonomy" id="273251"/>
    <lineage>
        <taxon>Bacteria</taxon>
        <taxon>Pseudomonadati</taxon>
        <taxon>Pseudomonadota</taxon>
        <taxon>Betaproteobacteria</taxon>
        <taxon>Burkholderiales</taxon>
        <taxon>Burkholderiaceae</taxon>
        <taxon>Paraburkholderia</taxon>
    </lineage>
</organism>
<evidence type="ECO:0000313" key="2">
    <source>
        <dbReference type="EMBL" id="MEM5289531.1"/>
    </source>
</evidence>
<feature type="coiled-coil region" evidence="1">
    <location>
        <begin position="318"/>
        <end position="366"/>
    </location>
</feature>
<gene>
    <name evidence="2" type="ORF">V4C55_27795</name>
</gene>
<protein>
    <recommendedName>
        <fullName evidence="4">Chromosome partition protein Smc</fullName>
    </recommendedName>
</protein>
<dbReference type="RefSeq" id="WP_201657602.1">
    <property type="nucleotide sequence ID" value="NZ_CAJHCS010000028.1"/>
</dbReference>